<proteinExistence type="predicted"/>
<dbReference type="Proteomes" id="UP000237000">
    <property type="component" value="Unassembled WGS sequence"/>
</dbReference>
<dbReference type="EMBL" id="JXTC01000110">
    <property type="protein sequence ID" value="PON87996.1"/>
    <property type="molecule type" value="Genomic_DNA"/>
</dbReference>
<name>A0A2P5ER41_TREOI</name>
<comment type="caution">
    <text evidence="1">The sequence shown here is derived from an EMBL/GenBank/DDBJ whole genome shotgun (WGS) entry which is preliminary data.</text>
</comment>
<gene>
    <name evidence="1" type="ORF">TorRG33x02_161980</name>
</gene>
<keyword evidence="2" id="KW-1185">Reference proteome</keyword>
<reference evidence="2" key="1">
    <citation type="submission" date="2016-06" db="EMBL/GenBank/DDBJ databases">
        <title>Parallel loss of symbiosis genes in relatives of nitrogen-fixing non-legume Parasponia.</title>
        <authorList>
            <person name="Van Velzen R."/>
            <person name="Holmer R."/>
            <person name="Bu F."/>
            <person name="Rutten L."/>
            <person name="Van Zeijl A."/>
            <person name="Liu W."/>
            <person name="Santuari L."/>
            <person name="Cao Q."/>
            <person name="Sharma T."/>
            <person name="Shen D."/>
            <person name="Roswanjaya Y."/>
            <person name="Wardhani T."/>
            <person name="Kalhor M.S."/>
            <person name="Jansen J."/>
            <person name="Van den Hoogen J."/>
            <person name="Gungor B."/>
            <person name="Hartog M."/>
            <person name="Hontelez J."/>
            <person name="Verver J."/>
            <person name="Yang W.-C."/>
            <person name="Schijlen E."/>
            <person name="Repin R."/>
            <person name="Schilthuizen M."/>
            <person name="Schranz E."/>
            <person name="Heidstra R."/>
            <person name="Miyata K."/>
            <person name="Fedorova E."/>
            <person name="Kohlen W."/>
            <person name="Bisseling T."/>
            <person name="Smit S."/>
            <person name="Geurts R."/>
        </authorList>
    </citation>
    <scope>NUCLEOTIDE SEQUENCE [LARGE SCALE GENOMIC DNA]</scope>
    <source>
        <strain evidence="2">cv. RG33-2</strain>
    </source>
</reference>
<accession>A0A2P5ER41</accession>
<sequence>MADFVQQEECYLYSLGALRFGLQVENGIDTGPLPATFHDLMFRLCLGIKVRTDFVLTPQFSTEACGK</sequence>
<protein>
    <submittedName>
        <fullName evidence="1">Uncharacterized protein</fullName>
    </submittedName>
</protein>
<dbReference type="InParanoid" id="A0A2P5ER41"/>
<evidence type="ECO:0000313" key="1">
    <source>
        <dbReference type="EMBL" id="PON87996.1"/>
    </source>
</evidence>
<organism evidence="1 2">
    <name type="scientific">Trema orientale</name>
    <name type="common">Charcoal tree</name>
    <name type="synonym">Celtis orientalis</name>
    <dbReference type="NCBI Taxonomy" id="63057"/>
    <lineage>
        <taxon>Eukaryota</taxon>
        <taxon>Viridiplantae</taxon>
        <taxon>Streptophyta</taxon>
        <taxon>Embryophyta</taxon>
        <taxon>Tracheophyta</taxon>
        <taxon>Spermatophyta</taxon>
        <taxon>Magnoliopsida</taxon>
        <taxon>eudicotyledons</taxon>
        <taxon>Gunneridae</taxon>
        <taxon>Pentapetalae</taxon>
        <taxon>rosids</taxon>
        <taxon>fabids</taxon>
        <taxon>Rosales</taxon>
        <taxon>Cannabaceae</taxon>
        <taxon>Trema</taxon>
    </lineage>
</organism>
<dbReference type="AlphaFoldDB" id="A0A2P5ER41"/>
<evidence type="ECO:0000313" key="2">
    <source>
        <dbReference type="Proteomes" id="UP000237000"/>
    </source>
</evidence>